<organism evidence="1 2">
    <name type="scientific">Leptospira idonii</name>
    <dbReference type="NCBI Taxonomy" id="1193500"/>
    <lineage>
        <taxon>Bacteria</taxon>
        <taxon>Pseudomonadati</taxon>
        <taxon>Spirochaetota</taxon>
        <taxon>Spirochaetia</taxon>
        <taxon>Leptospirales</taxon>
        <taxon>Leptospiraceae</taxon>
        <taxon>Leptospira</taxon>
    </lineage>
</organism>
<gene>
    <name evidence="1" type="ORF">EHS15_00095</name>
</gene>
<keyword evidence="2" id="KW-1185">Reference proteome</keyword>
<evidence type="ECO:0000313" key="2">
    <source>
        <dbReference type="Proteomes" id="UP000298058"/>
    </source>
</evidence>
<dbReference type="InterPro" id="IPR029024">
    <property type="entry name" value="TerB-like"/>
</dbReference>
<dbReference type="EMBL" id="RQHW01000002">
    <property type="protein sequence ID" value="TGN20959.1"/>
    <property type="molecule type" value="Genomic_DNA"/>
</dbReference>
<dbReference type="SUPFAM" id="SSF158682">
    <property type="entry name" value="TerB-like"/>
    <property type="match status" value="1"/>
</dbReference>
<name>A0A4R9M764_9LEPT</name>
<comment type="caution">
    <text evidence="1">The sequence shown here is derived from an EMBL/GenBank/DDBJ whole genome shotgun (WGS) entry which is preliminary data.</text>
</comment>
<dbReference type="RefSeq" id="WP_135758494.1">
    <property type="nucleotide sequence ID" value="NZ_RQHW01000002.1"/>
</dbReference>
<dbReference type="Proteomes" id="UP000298058">
    <property type="component" value="Unassembled WGS sequence"/>
</dbReference>
<sequence length="105" mass="11543">MDNELLMNFSIAAMGVDGDITEDEINKLVSVLAKFDISEDEISDAIDNIDDFDVDEGLNDFAELDEDDQDQIISTLKKILSADGLSQKEAKLLSDLQKIADDSNS</sequence>
<evidence type="ECO:0000313" key="1">
    <source>
        <dbReference type="EMBL" id="TGN20959.1"/>
    </source>
</evidence>
<evidence type="ECO:0008006" key="3">
    <source>
        <dbReference type="Google" id="ProtNLM"/>
    </source>
</evidence>
<protein>
    <recommendedName>
        <fullName evidence="3">TerB family tellurite resistance protein</fullName>
    </recommendedName>
</protein>
<accession>A0A4R9M764</accession>
<reference evidence="1" key="1">
    <citation type="journal article" date="2019" name="PLoS Negl. Trop. Dis.">
        <title>Revisiting the worldwide diversity of Leptospira species in the environment.</title>
        <authorList>
            <person name="Vincent A.T."/>
            <person name="Schiettekatte O."/>
            <person name="Bourhy P."/>
            <person name="Veyrier F.J."/>
            <person name="Picardeau M."/>
        </authorList>
    </citation>
    <scope>NUCLEOTIDE SEQUENCE [LARGE SCALE GENOMIC DNA]</scope>
    <source>
        <strain evidence="1">201300427</strain>
    </source>
</reference>
<proteinExistence type="predicted"/>
<dbReference type="AlphaFoldDB" id="A0A4R9M764"/>
<dbReference type="Gene3D" id="1.10.3680.10">
    <property type="entry name" value="TerB-like"/>
    <property type="match status" value="1"/>
</dbReference>